<dbReference type="Gene3D" id="3.40.50.11260">
    <property type="match status" value="1"/>
</dbReference>
<keyword evidence="3" id="KW-0963">Cytoplasm</keyword>
<gene>
    <name evidence="7" type="ORF">RFI_29685</name>
</gene>
<organism evidence="7 8">
    <name type="scientific">Reticulomyxa filosa</name>
    <dbReference type="NCBI Taxonomy" id="46433"/>
    <lineage>
        <taxon>Eukaryota</taxon>
        <taxon>Sar</taxon>
        <taxon>Rhizaria</taxon>
        <taxon>Retaria</taxon>
        <taxon>Foraminifera</taxon>
        <taxon>Monothalamids</taxon>
        <taxon>Reticulomyxidae</taxon>
        <taxon>Reticulomyxa</taxon>
    </lineage>
</organism>
<feature type="non-terminal residue" evidence="7">
    <location>
        <position position="1"/>
    </location>
</feature>
<dbReference type="EMBL" id="ASPP01025846">
    <property type="protein sequence ID" value="ETO07705.1"/>
    <property type="molecule type" value="Genomic_DNA"/>
</dbReference>
<reference evidence="7 8" key="1">
    <citation type="journal article" date="2013" name="Curr. Biol.">
        <title>The Genome of the Foraminiferan Reticulomyxa filosa.</title>
        <authorList>
            <person name="Glockner G."/>
            <person name="Hulsmann N."/>
            <person name="Schleicher M."/>
            <person name="Noegel A.A."/>
            <person name="Eichinger L."/>
            <person name="Gallinger C."/>
            <person name="Pawlowski J."/>
            <person name="Sierra R."/>
            <person name="Euteneuer U."/>
            <person name="Pillet L."/>
            <person name="Moustafa A."/>
            <person name="Platzer M."/>
            <person name="Groth M."/>
            <person name="Szafranski K."/>
            <person name="Schliwa M."/>
        </authorList>
    </citation>
    <scope>NUCLEOTIDE SEQUENCE [LARGE SCALE GENOMIC DNA]</scope>
</reference>
<dbReference type="InterPro" id="IPR037196">
    <property type="entry name" value="HSP90_C"/>
</dbReference>
<evidence type="ECO:0000256" key="2">
    <source>
        <dbReference type="ARBA" id="ARBA00008239"/>
    </source>
</evidence>
<comment type="caution">
    <text evidence="7">The sequence shown here is derived from an EMBL/GenBank/DDBJ whole genome shotgun (WGS) entry which is preliminary data.</text>
</comment>
<dbReference type="InterPro" id="IPR020575">
    <property type="entry name" value="Hsp90_N"/>
</dbReference>
<dbReference type="InterPro" id="IPR036890">
    <property type="entry name" value="HATPase_C_sf"/>
</dbReference>
<accession>X6M3V0</accession>
<dbReference type="GO" id="GO:0016887">
    <property type="term" value="F:ATP hydrolysis activity"/>
    <property type="evidence" value="ECO:0007669"/>
    <property type="project" value="InterPro"/>
</dbReference>
<evidence type="ECO:0000313" key="8">
    <source>
        <dbReference type="Proteomes" id="UP000023152"/>
    </source>
</evidence>
<evidence type="ECO:0000256" key="5">
    <source>
        <dbReference type="ARBA" id="ARBA00022840"/>
    </source>
</evidence>
<proteinExistence type="inferred from homology"/>
<dbReference type="OrthoDB" id="5426351at2759"/>
<comment type="similarity">
    <text evidence="2">Belongs to the heat shock protein 90 family.</text>
</comment>
<evidence type="ECO:0000256" key="6">
    <source>
        <dbReference type="ARBA" id="ARBA00023186"/>
    </source>
</evidence>
<dbReference type="FunFam" id="3.40.50.11260:FF:000001">
    <property type="entry name" value="Heat shock protein 90 alpha"/>
    <property type="match status" value="1"/>
</dbReference>
<keyword evidence="6" id="KW-0143">Chaperone</keyword>
<dbReference type="InterPro" id="IPR020568">
    <property type="entry name" value="Ribosomal_Su5_D2-typ_SF"/>
</dbReference>
<keyword evidence="5" id="KW-0067">ATP-binding</keyword>
<dbReference type="PANTHER" id="PTHR11528">
    <property type="entry name" value="HEAT SHOCK PROTEIN 90 FAMILY MEMBER"/>
    <property type="match status" value="1"/>
</dbReference>
<comment type="subcellular location">
    <subcellularLocation>
        <location evidence="1">Cytoplasm</location>
    </subcellularLocation>
</comment>
<evidence type="ECO:0000313" key="7">
    <source>
        <dbReference type="EMBL" id="ETO07705.1"/>
    </source>
</evidence>
<dbReference type="Gene3D" id="1.20.120.790">
    <property type="entry name" value="Heat shock protein 90, C-terminal domain"/>
    <property type="match status" value="1"/>
</dbReference>
<dbReference type="PRINTS" id="PR00775">
    <property type="entry name" value="HEATSHOCK90"/>
</dbReference>
<dbReference type="AlphaFoldDB" id="X6M3V0"/>
<dbReference type="SUPFAM" id="SSF55874">
    <property type="entry name" value="ATPase domain of HSP90 chaperone/DNA topoisomerase II/histidine kinase"/>
    <property type="match status" value="1"/>
</dbReference>
<keyword evidence="4" id="KW-0547">Nucleotide-binding</keyword>
<name>X6M3V0_RETFI</name>
<dbReference type="Gene3D" id="3.30.230.80">
    <property type="match status" value="1"/>
</dbReference>
<dbReference type="Pfam" id="PF00183">
    <property type="entry name" value="HSP90"/>
    <property type="match status" value="1"/>
</dbReference>
<dbReference type="GO" id="GO:0005737">
    <property type="term" value="C:cytoplasm"/>
    <property type="evidence" value="ECO:0007669"/>
    <property type="project" value="UniProtKB-SubCell"/>
</dbReference>
<dbReference type="GO" id="GO:0005524">
    <property type="term" value="F:ATP binding"/>
    <property type="evidence" value="ECO:0007669"/>
    <property type="project" value="UniProtKB-KW"/>
</dbReference>
<dbReference type="Proteomes" id="UP000023152">
    <property type="component" value="Unassembled WGS sequence"/>
</dbReference>
<sequence length="379" mass="44400">YSAYLVIERVVVRSNQSKSNENERHVWKSGASGTYRVRDDSDNPYLIKRGTEIYLYLKDDCANFCKEKTIKEIIKKHSQFVFRINLLTIKEEEKQKKKTHKLLFVPKKAPFEPTRKENNIKLFVPRVFIMDDCNDLCTKYLSLIRCVADIEGLTLKFSMESLQQNKILKVIQKNVLKKCLELFGEIAENKANCKVLYEQHKNINLGVNEDSKNHNKLADLLKYHSTKYSGELRSLKEHVSIIKENQKHLYYTTGESRANVEASTFLEALKKIYFEVLFLVDPIDEFAVQQLRECDRKKFICVIKECFDLPLTEEEKKQEDEKVAYELLTKKIKEIMWYNVEKVICQIVDSSCSLAKVEYGWSKDMKKIMKDLLISGLSL</sequence>
<dbReference type="InterPro" id="IPR001404">
    <property type="entry name" value="Hsp90_fam"/>
</dbReference>
<keyword evidence="8" id="KW-1185">Reference proteome</keyword>
<dbReference type="GO" id="GO:0051082">
    <property type="term" value="F:unfolded protein binding"/>
    <property type="evidence" value="ECO:0007669"/>
    <property type="project" value="InterPro"/>
</dbReference>
<protein>
    <submittedName>
        <fullName evidence="7">Uncharacterized protein</fullName>
    </submittedName>
</protein>
<evidence type="ECO:0000256" key="3">
    <source>
        <dbReference type="ARBA" id="ARBA00022490"/>
    </source>
</evidence>
<dbReference type="SUPFAM" id="SSF54211">
    <property type="entry name" value="Ribosomal protein S5 domain 2-like"/>
    <property type="match status" value="1"/>
</dbReference>
<evidence type="ECO:0000256" key="1">
    <source>
        <dbReference type="ARBA" id="ARBA00004496"/>
    </source>
</evidence>
<evidence type="ECO:0000256" key="4">
    <source>
        <dbReference type="ARBA" id="ARBA00022741"/>
    </source>
</evidence>
<dbReference type="GO" id="GO:0140662">
    <property type="term" value="F:ATP-dependent protein folding chaperone"/>
    <property type="evidence" value="ECO:0007669"/>
    <property type="project" value="InterPro"/>
</dbReference>